<keyword evidence="4" id="KW-1185">Reference proteome</keyword>
<evidence type="ECO:0000256" key="1">
    <source>
        <dbReference type="ARBA" id="ARBA00006484"/>
    </source>
</evidence>
<evidence type="ECO:0000313" key="3">
    <source>
        <dbReference type="EMBL" id="KAL1615260.1"/>
    </source>
</evidence>
<dbReference type="InterPro" id="IPR002347">
    <property type="entry name" value="SDR_fam"/>
</dbReference>
<dbReference type="SUPFAM" id="SSF51735">
    <property type="entry name" value="NAD(P)-binding Rossmann-fold domains"/>
    <property type="match status" value="1"/>
</dbReference>
<dbReference type="Pfam" id="PF00106">
    <property type="entry name" value="adh_short"/>
    <property type="match status" value="1"/>
</dbReference>
<accession>A0ABR3SAP7</accession>
<dbReference type="Proteomes" id="UP001521116">
    <property type="component" value="Unassembled WGS sequence"/>
</dbReference>
<dbReference type="PANTHER" id="PTHR44229:SF4">
    <property type="entry name" value="15-HYDROXYPROSTAGLANDIN DEHYDROGENASE [NAD(+)]"/>
    <property type="match status" value="1"/>
</dbReference>
<dbReference type="Gene3D" id="3.40.50.720">
    <property type="entry name" value="NAD(P)-binding Rossmann-like Domain"/>
    <property type="match status" value="1"/>
</dbReference>
<evidence type="ECO:0000256" key="2">
    <source>
        <dbReference type="ARBA" id="ARBA00023002"/>
    </source>
</evidence>
<protein>
    <recommendedName>
        <fullName evidence="5">15-hydroxyprostaglandin dehydrogenase</fullName>
    </recommendedName>
</protein>
<organism evidence="3 4">
    <name type="scientific">Neofusicoccum ribis</name>
    <dbReference type="NCBI Taxonomy" id="45134"/>
    <lineage>
        <taxon>Eukaryota</taxon>
        <taxon>Fungi</taxon>
        <taxon>Dikarya</taxon>
        <taxon>Ascomycota</taxon>
        <taxon>Pezizomycotina</taxon>
        <taxon>Dothideomycetes</taxon>
        <taxon>Dothideomycetes incertae sedis</taxon>
        <taxon>Botryosphaeriales</taxon>
        <taxon>Botryosphaeriaceae</taxon>
        <taxon>Neofusicoccum</taxon>
    </lineage>
</organism>
<sequence>MDGLSEKAILKWCLYNLREAIKGARVQWFFDFIMTATKVAIVTGGAAGIGFALTKHLVGRGYRVVIADIDEERGVQAQQEIGNETLFIQCDVADWDSQASLFKKAFEWGDGRIDLFAANAGVAEKQSIYELPNDPEPAKPSLKLLEVNLVAIFYGLRLYRHYARISGTGGKMIVTSSSAGLYPFPIAPMYAAAKHGIVGHVRGAATKLLRDENVTLNTICPGPVDTSIDSGMDTVIPRDKFTQLSVICAAYDKLIDENITGQAVECSNTAFYLRPAIEYADDCARFLNEDMLDVEKFERFYDRPKI</sequence>
<gene>
    <name evidence="3" type="ORF">SLS56_011884</name>
</gene>
<dbReference type="PANTHER" id="PTHR44229">
    <property type="entry name" value="15-HYDROXYPROSTAGLANDIN DEHYDROGENASE [NAD(+)]"/>
    <property type="match status" value="1"/>
</dbReference>
<dbReference type="InterPro" id="IPR036291">
    <property type="entry name" value="NAD(P)-bd_dom_sf"/>
</dbReference>
<proteinExistence type="inferred from homology"/>
<dbReference type="EMBL" id="JAJVDC020000327">
    <property type="protein sequence ID" value="KAL1615260.1"/>
    <property type="molecule type" value="Genomic_DNA"/>
</dbReference>
<evidence type="ECO:0008006" key="5">
    <source>
        <dbReference type="Google" id="ProtNLM"/>
    </source>
</evidence>
<comment type="caution">
    <text evidence="3">The sequence shown here is derived from an EMBL/GenBank/DDBJ whole genome shotgun (WGS) entry which is preliminary data.</text>
</comment>
<keyword evidence="2" id="KW-0560">Oxidoreductase</keyword>
<dbReference type="PRINTS" id="PR00081">
    <property type="entry name" value="GDHRDH"/>
</dbReference>
<evidence type="ECO:0000313" key="4">
    <source>
        <dbReference type="Proteomes" id="UP001521116"/>
    </source>
</evidence>
<name>A0ABR3SAP7_9PEZI</name>
<reference evidence="3 4" key="1">
    <citation type="submission" date="2024-02" db="EMBL/GenBank/DDBJ databases">
        <title>De novo assembly and annotation of 12 fungi associated with fruit tree decline syndrome in Ontario, Canada.</title>
        <authorList>
            <person name="Sulman M."/>
            <person name="Ellouze W."/>
            <person name="Ilyukhin E."/>
        </authorList>
    </citation>
    <scope>NUCLEOTIDE SEQUENCE [LARGE SCALE GENOMIC DNA]</scope>
    <source>
        <strain evidence="3 4">M1-105</strain>
    </source>
</reference>
<comment type="similarity">
    <text evidence="1">Belongs to the short-chain dehydrogenases/reductases (SDR) family.</text>
</comment>